<reference evidence="1 2" key="1">
    <citation type="submission" date="2019-03" db="EMBL/GenBank/DDBJ databases">
        <title>Nematode-trapping fungi genome.</title>
        <authorList>
            <person name="Vidal-Diez De Ulzurrun G."/>
        </authorList>
    </citation>
    <scope>NUCLEOTIDE SEQUENCE [LARGE SCALE GENOMIC DNA]</scope>
    <source>
        <strain evidence="1 2">TWF154</strain>
    </source>
</reference>
<dbReference type="AlphaFoldDB" id="A0A7C8P8J4"/>
<evidence type="ECO:0000313" key="1">
    <source>
        <dbReference type="EMBL" id="TGJ65101.1"/>
    </source>
</evidence>
<dbReference type="Proteomes" id="UP000297595">
    <property type="component" value="Unassembled WGS sequence"/>
</dbReference>
<name>A0A7C8P8J4_ORBOL</name>
<accession>A0A7C8P8J4</accession>
<sequence length="133" mass="14910">MFLVYVPLASSSGPTRTTRLLFFMLLVLCPQLSQCPESRPHPNIDLSFCEAKEEWSSFCLTECAYCVVCTTAAAFPNGWPASLREVPARQSPDEGILDCYLQMEAWSCDPIRDTPSKLIKWGSKKIISHAAYQ</sequence>
<protein>
    <submittedName>
        <fullName evidence="1">Uncharacterized protein</fullName>
    </submittedName>
</protein>
<organism evidence="1 2">
    <name type="scientific">Orbilia oligospora</name>
    <name type="common">Nematode-trapping fungus</name>
    <name type="synonym">Arthrobotrys oligospora</name>
    <dbReference type="NCBI Taxonomy" id="2813651"/>
    <lineage>
        <taxon>Eukaryota</taxon>
        <taxon>Fungi</taxon>
        <taxon>Dikarya</taxon>
        <taxon>Ascomycota</taxon>
        <taxon>Pezizomycotina</taxon>
        <taxon>Orbiliomycetes</taxon>
        <taxon>Orbiliales</taxon>
        <taxon>Orbiliaceae</taxon>
        <taxon>Orbilia</taxon>
    </lineage>
</organism>
<comment type="caution">
    <text evidence="1">The sequence shown here is derived from an EMBL/GenBank/DDBJ whole genome shotgun (WGS) entry which is preliminary data.</text>
</comment>
<proteinExistence type="predicted"/>
<evidence type="ECO:0000313" key="2">
    <source>
        <dbReference type="Proteomes" id="UP000297595"/>
    </source>
</evidence>
<dbReference type="EMBL" id="SOZJ01000006">
    <property type="protein sequence ID" value="TGJ65101.1"/>
    <property type="molecule type" value="Genomic_DNA"/>
</dbReference>
<gene>
    <name evidence="1" type="ORF">EYR41_009100</name>
</gene>